<dbReference type="SUPFAM" id="SSF50630">
    <property type="entry name" value="Acid proteases"/>
    <property type="match status" value="1"/>
</dbReference>
<dbReference type="RefSeq" id="WP_303540353.1">
    <property type="nucleotide sequence ID" value="NZ_JAUOTP010000002.1"/>
</dbReference>
<dbReference type="EMBL" id="JAUOTP010000002">
    <property type="protein sequence ID" value="MDO6413708.1"/>
    <property type="molecule type" value="Genomic_DNA"/>
</dbReference>
<dbReference type="GO" id="GO:0006508">
    <property type="term" value="P:proteolysis"/>
    <property type="evidence" value="ECO:0007669"/>
    <property type="project" value="UniProtKB-KW"/>
</dbReference>
<dbReference type="Proteomes" id="UP001169764">
    <property type="component" value="Unassembled WGS sequence"/>
</dbReference>
<keyword evidence="3" id="KW-1185">Reference proteome</keyword>
<dbReference type="InterPro" id="IPR001969">
    <property type="entry name" value="Aspartic_peptidase_AS"/>
</dbReference>
<gene>
    <name evidence="2" type="ORF">Q4F19_04865</name>
</gene>
<keyword evidence="2" id="KW-0378">Hydrolase</keyword>
<dbReference type="EC" id="3.4.23.-" evidence="2"/>
<evidence type="ECO:0000256" key="1">
    <source>
        <dbReference type="SAM" id="MobiDB-lite"/>
    </source>
</evidence>
<evidence type="ECO:0000313" key="3">
    <source>
        <dbReference type="Proteomes" id="UP001169764"/>
    </source>
</evidence>
<protein>
    <submittedName>
        <fullName evidence="2">TIGR02281 family clan AA aspartic protease</fullName>
        <ecNumber evidence="2">3.4.23.-</ecNumber>
    </submittedName>
</protein>
<dbReference type="CDD" id="cd05483">
    <property type="entry name" value="retropepsin_like_bacteria"/>
    <property type="match status" value="1"/>
</dbReference>
<dbReference type="Gene3D" id="2.40.70.10">
    <property type="entry name" value="Acid Proteases"/>
    <property type="match status" value="1"/>
</dbReference>
<proteinExistence type="predicted"/>
<evidence type="ECO:0000313" key="2">
    <source>
        <dbReference type="EMBL" id="MDO6413708.1"/>
    </source>
</evidence>
<dbReference type="PROSITE" id="PS00141">
    <property type="entry name" value="ASP_PROTEASE"/>
    <property type="match status" value="1"/>
</dbReference>
<dbReference type="InterPro" id="IPR034122">
    <property type="entry name" value="Retropepsin-like_bacterial"/>
</dbReference>
<reference evidence="2" key="1">
    <citation type="submission" date="2023-07" db="EMBL/GenBank/DDBJ databases">
        <authorList>
            <person name="Kim M."/>
        </authorList>
    </citation>
    <scope>NUCLEOTIDE SEQUENCE</scope>
    <source>
        <strain evidence="2">BIUV-7</strain>
    </source>
</reference>
<sequence>MPGHLGLTVAGVASLLTAVVPTAYTLGATQHAAPVRETTPDLAPAPPANDGQRLERSDDGFFYATVNINGHRVRLLVDTGASAIMLSAREARRMGVKVDDFAFDGRLQTSSGVVRMARATIDRIDIGGQTFADVPAMIVPGGDGLGLMGQSMLERFRSVSIEGDVLALR</sequence>
<keyword evidence="2" id="KW-0645">Protease</keyword>
<dbReference type="InterPro" id="IPR011969">
    <property type="entry name" value="Clan_AA_Asp_peptidase_C"/>
</dbReference>
<comment type="caution">
    <text evidence="2">The sequence shown here is derived from an EMBL/GenBank/DDBJ whole genome shotgun (WGS) entry which is preliminary data.</text>
</comment>
<dbReference type="InterPro" id="IPR021109">
    <property type="entry name" value="Peptidase_aspartic_dom_sf"/>
</dbReference>
<dbReference type="GO" id="GO:0008233">
    <property type="term" value="F:peptidase activity"/>
    <property type="evidence" value="ECO:0007669"/>
    <property type="project" value="UniProtKB-KW"/>
</dbReference>
<dbReference type="NCBIfam" id="TIGR02281">
    <property type="entry name" value="clan_AA_DTGA"/>
    <property type="match status" value="1"/>
</dbReference>
<accession>A0ABT8Y5V4</accession>
<dbReference type="Pfam" id="PF13975">
    <property type="entry name" value="gag-asp_proteas"/>
    <property type="match status" value="1"/>
</dbReference>
<name>A0ABT8Y5V4_9SPHN</name>
<feature type="region of interest" description="Disordered" evidence="1">
    <location>
        <begin position="34"/>
        <end position="54"/>
    </location>
</feature>
<organism evidence="2 3">
    <name type="scientific">Sphingomonas natans</name>
    <dbReference type="NCBI Taxonomy" id="3063330"/>
    <lineage>
        <taxon>Bacteria</taxon>
        <taxon>Pseudomonadati</taxon>
        <taxon>Pseudomonadota</taxon>
        <taxon>Alphaproteobacteria</taxon>
        <taxon>Sphingomonadales</taxon>
        <taxon>Sphingomonadaceae</taxon>
        <taxon>Sphingomonas</taxon>
    </lineage>
</organism>